<proteinExistence type="predicted"/>
<dbReference type="InterPro" id="IPR023631">
    <property type="entry name" value="Amidase_dom"/>
</dbReference>
<dbReference type="SUPFAM" id="SSF75304">
    <property type="entry name" value="Amidase signature (AS) enzymes"/>
    <property type="match status" value="1"/>
</dbReference>
<dbReference type="EMBL" id="QEOP01000001">
    <property type="protein sequence ID" value="PVZ95647.1"/>
    <property type="molecule type" value="Genomic_DNA"/>
</dbReference>
<dbReference type="Pfam" id="PF11533">
    <property type="entry name" value="AtzH-like"/>
    <property type="match status" value="1"/>
</dbReference>
<evidence type="ECO:0000259" key="1">
    <source>
        <dbReference type="Pfam" id="PF01425"/>
    </source>
</evidence>
<dbReference type="PANTHER" id="PTHR46310:SF7">
    <property type="entry name" value="AMIDASE 1"/>
    <property type="match status" value="1"/>
</dbReference>
<gene>
    <name evidence="2" type="ORF">DDQ50_03960</name>
</gene>
<dbReference type="PANTHER" id="PTHR46310">
    <property type="entry name" value="AMIDASE 1"/>
    <property type="match status" value="1"/>
</dbReference>
<feature type="domain" description="Amidase" evidence="1">
    <location>
        <begin position="328"/>
        <end position="510"/>
    </location>
</feature>
<evidence type="ECO:0000313" key="3">
    <source>
        <dbReference type="Proteomes" id="UP000244893"/>
    </source>
</evidence>
<dbReference type="Gene3D" id="3.10.450.50">
    <property type="match status" value="1"/>
</dbReference>
<keyword evidence="3" id="KW-1185">Reference proteome</keyword>
<dbReference type="AlphaFoldDB" id="A0A2V1HY38"/>
<sequence>MAEFTVDTSAPVEGNAPLPAGLIEAFWRYERALMADDVPALDALFVDDPSTLRGDGSGLLVGHERIAAFRRGRGGAPKRRILEVHAQVIDDDDALLVAVLGPLAGGRGQQTQLWRRSDENGWQVSAAHVSAPAPAIDPRIWRIVGTPLVGSTETGPLDGETVAVKDLFSIAGHRVGAGVPRYLARATPGRVTAPAVSALLGAGATVRGIARTDEFAYSIAGVNPHYGTPPNAAVPGAIPGGSSSGPASAVASGQASIGLATDTAGSIRVPASYQGLWGLRTTHGAISADGLLPLAPSFDTVGWLTRSGELLARITRLLLPSPVGLPARVAIAPGVLDTLEPDIAGTFRAGIDTLVAEGLIPKPSEVELPDAAAALATFRTVQAAEAWRAHGAWITENPGAVSGAVAERFRIAQAVTAEQESEAREQLGRLRGELREILDDRVLLVPAAASTAPQTTASPDEIDAVRTATLQITCFAGIAGAPSVSAPLLSTSAGPLGLALVGPPGSDTALVDFATRLTPLAR</sequence>
<reference evidence="2 3" key="1">
    <citation type="submission" date="2018-05" db="EMBL/GenBank/DDBJ databases">
        <title>Amnibacterium sp. M8JJ-5, whole genome shotgun sequence.</title>
        <authorList>
            <person name="Tuo L."/>
        </authorList>
    </citation>
    <scope>NUCLEOTIDE SEQUENCE [LARGE SCALE GENOMIC DNA]</scope>
    <source>
        <strain evidence="2 3">M8JJ-5</strain>
    </source>
</reference>
<comment type="caution">
    <text evidence="2">The sequence shown here is derived from an EMBL/GenBank/DDBJ whole genome shotgun (WGS) entry which is preliminary data.</text>
</comment>
<dbReference type="InterPro" id="IPR020556">
    <property type="entry name" value="Amidase_CS"/>
</dbReference>
<dbReference type="PROSITE" id="PS00571">
    <property type="entry name" value="AMIDASES"/>
    <property type="match status" value="1"/>
</dbReference>
<name>A0A2V1HY38_9MICO</name>
<dbReference type="Gene3D" id="3.90.1300.10">
    <property type="entry name" value="Amidase signature (AS) domain"/>
    <property type="match status" value="1"/>
</dbReference>
<protein>
    <submittedName>
        <fullName evidence="2">DUF3225 domain-containing protein</fullName>
    </submittedName>
</protein>
<dbReference type="InterPro" id="IPR032710">
    <property type="entry name" value="NTF2-like_dom_sf"/>
</dbReference>
<dbReference type="Proteomes" id="UP000244893">
    <property type="component" value="Unassembled WGS sequence"/>
</dbReference>
<dbReference type="OrthoDB" id="182039at2"/>
<dbReference type="SUPFAM" id="SSF54427">
    <property type="entry name" value="NTF2-like"/>
    <property type="match status" value="1"/>
</dbReference>
<feature type="domain" description="Amidase" evidence="1">
    <location>
        <begin position="152"/>
        <end position="315"/>
    </location>
</feature>
<dbReference type="InterPro" id="IPR024507">
    <property type="entry name" value="AtzH-like"/>
</dbReference>
<accession>A0A2V1HY38</accession>
<evidence type="ECO:0000313" key="2">
    <source>
        <dbReference type="EMBL" id="PVZ95647.1"/>
    </source>
</evidence>
<dbReference type="RefSeq" id="WP_116755382.1">
    <property type="nucleotide sequence ID" value="NZ_JBHUEX010000001.1"/>
</dbReference>
<dbReference type="Pfam" id="PF01425">
    <property type="entry name" value="Amidase"/>
    <property type="match status" value="2"/>
</dbReference>
<organism evidence="2 3">
    <name type="scientific">Amnibacterium flavum</name>
    <dbReference type="NCBI Taxonomy" id="2173173"/>
    <lineage>
        <taxon>Bacteria</taxon>
        <taxon>Bacillati</taxon>
        <taxon>Actinomycetota</taxon>
        <taxon>Actinomycetes</taxon>
        <taxon>Micrococcales</taxon>
        <taxon>Microbacteriaceae</taxon>
        <taxon>Amnibacterium</taxon>
    </lineage>
</organism>
<dbReference type="InterPro" id="IPR036928">
    <property type="entry name" value="AS_sf"/>
</dbReference>